<dbReference type="RefSeq" id="WP_134339814.1">
    <property type="nucleotide sequence ID" value="NZ_SOPW01000006.1"/>
</dbReference>
<feature type="transmembrane region" description="Helical" evidence="6">
    <location>
        <begin position="367"/>
        <end position="385"/>
    </location>
</feature>
<name>A0A4Y8IT93_9BACI</name>
<feature type="transmembrane region" description="Helical" evidence="6">
    <location>
        <begin position="317"/>
        <end position="339"/>
    </location>
</feature>
<dbReference type="GO" id="GO:0140359">
    <property type="term" value="F:ABC-type transporter activity"/>
    <property type="evidence" value="ECO:0007669"/>
    <property type="project" value="InterPro"/>
</dbReference>
<dbReference type="AlphaFoldDB" id="A0A4Y8IT93"/>
<evidence type="ECO:0000256" key="2">
    <source>
        <dbReference type="ARBA" id="ARBA00022475"/>
    </source>
</evidence>
<keyword evidence="2" id="KW-1003">Cell membrane</keyword>
<keyword evidence="9" id="KW-1185">Reference proteome</keyword>
<feature type="transmembrane region" description="Helical" evidence="6">
    <location>
        <begin position="209"/>
        <end position="231"/>
    </location>
</feature>
<evidence type="ECO:0000256" key="6">
    <source>
        <dbReference type="SAM" id="Phobius"/>
    </source>
</evidence>
<dbReference type="PANTHER" id="PTHR30294">
    <property type="entry name" value="MEMBRANE COMPONENT OF ABC TRANSPORTER YHHJ-RELATED"/>
    <property type="match status" value="1"/>
</dbReference>
<feature type="transmembrane region" description="Helical" evidence="6">
    <location>
        <begin position="252"/>
        <end position="274"/>
    </location>
</feature>
<gene>
    <name evidence="8" type="ORF">E3U55_07515</name>
</gene>
<dbReference type="InterPro" id="IPR051449">
    <property type="entry name" value="ABC-2_transporter_component"/>
</dbReference>
<accession>A0A4Y8IT93</accession>
<proteinExistence type="predicted"/>
<sequence>MIFHLWRYEWKRMFKHPGLFLFVLIFPIALVGVLGLFIYSYAQEELDSVKIVVLDEDQTFETNALIKQLQKDDTIDGDVEFIKGERTIEYYLENPDSYAAIVQVPEGFTKQLRSGVNETINVYLNEDMPLASNLAYILFESGQDYITAAQTGVNTVNHFYIQDIEEKDERRRWSQQMTIHFTMYALDRNKLFTEKGSTEQGLLAWSTNLYLATVSILLLLTYIMLTLTFNRKDQPIIQDRLRLISVTKIDQYLAKMFFHISFLILYVGFISWGLIELLFNTVSFNWLILVQWLIVVLLLSFIYLFSHLVLKQMVLGYVMFLLLSVMFLIISGVIIPPSYLTDQVSMFSLIYVAFNKIWIEHTLPIKIWLQLIVGFLILIGLILPFRKVGSRA</sequence>
<evidence type="ECO:0000256" key="5">
    <source>
        <dbReference type="ARBA" id="ARBA00023136"/>
    </source>
</evidence>
<protein>
    <submittedName>
        <fullName evidence="8">ABC transporter permease</fullName>
    </submittedName>
</protein>
<evidence type="ECO:0000256" key="4">
    <source>
        <dbReference type="ARBA" id="ARBA00022989"/>
    </source>
</evidence>
<dbReference type="GO" id="GO:0005886">
    <property type="term" value="C:plasma membrane"/>
    <property type="evidence" value="ECO:0007669"/>
    <property type="project" value="UniProtKB-SubCell"/>
</dbReference>
<evidence type="ECO:0000259" key="7">
    <source>
        <dbReference type="Pfam" id="PF12698"/>
    </source>
</evidence>
<keyword evidence="3 6" id="KW-0812">Transmembrane</keyword>
<comment type="subcellular location">
    <subcellularLocation>
        <location evidence="1">Cell membrane</location>
        <topology evidence="1">Multi-pass membrane protein</topology>
    </subcellularLocation>
</comment>
<dbReference type="EMBL" id="SOPW01000006">
    <property type="protein sequence ID" value="TFB22142.1"/>
    <property type="molecule type" value="Genomic_DNA"/>
</dbReference>
<keyword evidence="5 6" id="KW-0472">Membrane</keyword>
<organism evidence="8 9">
    <name type="scientific">Filobacillus milosensis</name>
    <dbReference type="NCBI Taxonomy" id="94137"/>
    <lineage>
        <taxon>Bacteria</taxon>
        <taxon>Bacillati</taxon>
        <taxon>Bacillota</taxon>
        <taxon>Bacilli</taxon>
        <taxon>Bacillales</taxon>
        <taxon>Bacillaceae</taxon>
        <taxon>Filobacillus</taxon>
    </lineage>
</organism>
<dbReference type="Gene3D" id="3.40.1710.10">
    <property type="entry name" value="abc type-2 transporter like domain"/>
    <property type="match status" value="1"/>
</dbReference>
<dbReference type="OrthoDB" id="2956491at2"/>
<evidence type="ECO:0000256" key="3">
    <source>
        <dbReference type="ARBA" id="ARBA00022692"/>
    </source>
</evidence>
<dbReference type="Proteomes" id="UP000297975">
    <property type="component" value="Unassembled WGS sequence"/>
</dbReference>
<evidence type="ECO:0000256" key="1">
    <source>
        <dbReference type="ARBA" id="ARBA00004651"/>
    </source>
</evidence>
<feature type="domain" description="ABC-2 type transporter transmembrane" evidence="7">
    <location>
        <begin position="20"/>
        <end position="357"/>
    </location>
</feature>
<feature type="transmembrane region" description="Helical" evidence="6">
    <location>
        <begin position="286"/>
        <end position="305"/>
    </location>
</feature>
<comment type="caution">
    <text evidence="8">The sequence shown here is derived from an EMBL/GenBank/DDBJ whole genome shotgun (WGS) entry which is preliminary data.</text>
</comment>
<dbReference type="PANTHER" id="PTHR30294:SF29">
    <property type="entry name" value="MULTIDRUG ABC TRANSPORTER PERMEASE YBHS-RELATED"/>
    <property type="match status" value="1"/>
</dbReference>
<reference evidence="8 9" key="1">
    <citation type="submission" date="2019-03" db="EMBL/GenBank/DDBJ databases">
        <authorList>
            <person name="He R.-H."/>
        </authorList>
    </citation>
    <scope>NUCLEOTIDE SEQUENCE [LARGE SCALE GENOMIC DNA]</scope>
    <source>
        <strain evidence="9">SH 714</strain>
    </source>
</reference>
<feature type="transmembrane region" description="Helical" evidence="6">
    <location>
        <begin position="20"/>
        <end position="42"/>
    </location>
</feature>
<dbReference type="Pfam" id="PF12698">
    <property type="entry name" value="ABC2_membrane_3"/>
    <property type="match status" value="1"/>
</dbReference>
<keyword evidence="4 6" id="KW-1133">Transmembrane helix</keyword>
<evidence type="ECO:0000313" key="8">
    <source>
        <dbReference type="EMBL" id="TFB22142.1"/>
    </source>
</evidence>
<evidence type="ECO:0000313" key="9">
    <source>
        <dbReference type="Proteomes" id="UP000297975"/>
    </source>
</evidence>
<dbReference type="InterPro" id="IPR013525">
    <property type="entry name" value="ABC2_TM"/>
</dbReference>